<evidence type="ECO:0000256" key="2">
    <source>
        <dbReference type="ARBA" id="ARBA00004389"/>
    </source>
</evidence>
<evidence type="ECO:0000256" key="9">
    <source>
        <dbReference type="ARBA" id="ARBA00022824"/>
    </source>
</evidence>
<sequence>MVRLPYTTALTTLFSYGLLFAFGQLRDFFRKLIDWFKAKNVKGYAPICLGLEDFYVRRLYLRIQDCFGRPIASAPDAWFDVVERYSNDSNKTLKRTSNTTRCLNLGSYNYLGFAAADEYCTPLVIESLKKYSPSTCSVRVDGGTTKLHTELEELVARFVGKPAAILFGMGYVTNSAIIPCLVGKGGLIISDSLNHNSIVNGARGSGATVRVFQHNSPAHLEEVLREQIAGGQPRTHRPWKKIIVIVEGIYSMEGELCKLPEIIAVCKKYKAYTYLDEAHSIGAVGQSGRGVCELLGVDPADVDIMMGTFTKSFGSCGGYIAASKEIIQHLKLSCPAHIYATSMSPPAVQQVISAIKVILGEDGSNRGYPCAQKLARIRENSNFFRSELKKMGFEVLGDNDSPVMPIMLYNPAKIPAFSRECLRQKKWYRITVFASFLSLPSPYYRATDVALTFQVAVVTVAFPATPLLLARARICISASHTREDLIKALDVISRVGDLVGIKYFPAEPPKIAEADHDKLE</sequence>
<dbReference type="EC" id="2.3.1.50" evidence="6"/>
<dbReference type="HOGENOM" id="CLU_015846_7_0_1"/>
<dbReference type="PANTHER" id="PTHR13693:SF3">
    <property type="entry name" value="LD36009P"/>
    <property type="match status" value="1"/>
</dbReference>
<evidence type="ECO:0000256" key="15">
    <source>
        <dbReference type="RuleBase" id="RU003693"/>
    </source>
</evidence>
<comment type="similarity">
    <text evidence="5 15">Belongs to the class-II pyridoxal-phosphate-dependent aminotransferase family.</text>
</comment>
<comment type="subcellular location">
    <subcellularLocation>
        <location evidence="2">Endoplasmic reticulum membrane</location>
        <topology evidence="2">Single-pass membrane protein</topology>
    </subcellularLocation>
</comment>
<dbReference type="Proteomes" id="UP000008021">
    <property type="component" value="Chromosome 11"/>
</dbReference>
<dbReference type="GO" id="GO:0046513">
    <property type="term" value="P:ceramide biosynthetic process"/>
    <property type="evidence" value="ECO:0007669"/>
    <property type="project" value="TreeGrafter"/>
</dbReference>
<dbReference type="Gramene" id="OMERI11G12260.1">
    <property type="protein sequence ID" value="OMERI11G12260.1"/>
    <property type="gene ID" value="OMERI11G12260"/>
</dbReference>
<feature type="domain" description="Aminotransferase class I/classII large" evidence="16">
    <location>
        <begin position="101"/>
        <end position="492"/>
    </location>
</feature>
<evidence type="ECO:0000256" key="13">
    <source>
        <dbReference type="ARBA" id="ARBA00023136"/>
    </source>
</evidence>
<dbReference type="InterPro" id="IPR050087">
    <property type="entry name" value="AON_synthase_class-II"/>
</dbReference>
<keyword evidence="18" id="KW-1185">Reference proteome</keyword>
<dbReference type="UniPathway" id="UPA00222"/>
<keyword evidence="10 15" id="KW-0663">Pyridoxal phosphate</keyword>
<evidence type="ECO:0000259" key="16">
    <source>
        <dbReference type="Pfam" id="PF00155"/>
    </source>
</evidence>
<evidence type="ECO:0000256" key="1">
    <source>
        <dbReference type="ARBA" id="ARBA00001933"/>
    </source>
</evidence>
<dbReference type="EnsemblPlants" id="OMERI11G12260.1">
    <property type="protein sequence ID" value="OMERI11G12260.1"/>
    <property type="gene ID" value="OMERI11G12260"/>
</dbReference>
<keyword evidence="9" id="KW-0256">Endoplasmic reticulum</keyword>
<dbReference type="InterPro" id="IPR015421">
    <property type="entry name" value="PyrdxlP-dep_Trfase_major"/>
</dbReference>
<evidence type="ECO:0000313" key="17">
    <source>
        <dbReference type="EnsemblPlants" id="OMERI11G12260.1"/>
    </source>
</evidence>
<evidence type="ECO:0000256" key="7">
    <source>
        <dbReference type="ARBA" id="ARBA00022679"/>
    </source>
</evidence>
<dbReference type="GO" id="GO:0004758">
    <property type="term" value="F:serine C-palmitoyltransferase activity"/>
    <property type="evidence" value="ECO:0007669"/>
    <property type="project" value="UniProtKB-EC"/>
</dbReference>
<evidence type="ECO:0000256" key="5">
    <source>
        <dbReference type="ARBA" id="ARBA00008392"/>
    </source>
</evidence>
<reference evidence="17" key="2">
    <citation type="submission" date="2018-05" db="EMBL/GenBank/DDBJ databases">
        <title>OmerRS3 (Oryza meridionalis Reference Sequence Version 3).</title>
        <authorList>
            <person name="Zhang J."/>
            <person name="Kudrna D."/>
            <person name="Lee S."/>
            <person name="Talag J."/>
            <person name="Welchert J."/>
            <person name="Wing R.A."/>
        </authorList>
    </citation>
    <scope>NUCLEOTIDE SEQUENCE [LARGE SCALE GENOMIC DNA]</scope>
    <source>
        <strain evidence="17">cv. OR44</strain>
    </source>
</reference>
<evidence type="ECO:0000256" key="6">
    <source>
        <dbReference type="ARBA" id="ARBA00013220"/>
    </source>
</evidence>
<dbReference type="CDD" id="cd06454">
    <property type="entry name" value="KBL_like"/>
    <property type="match status" value="1"/>
</dbReference>
<keyword evidence="11" id="KW-0443">Lipid metabolism</keyword>
<evidence type="ECO:0000256" key="11">
    <source>
        <dbReference type="ARBA" id="ARBA00022919"/>
    </source>
</evidence>
<dbReference type="InterPro" id="IPR001917">
    <property type="entry name" value="Aminotrans_II_pyridoxalP_BS"/>
</dbReference>
<name>A0A0E0F645_9ORYZ</name>
<dbReference type="GO" id="GO:0030170">
    <property type="term" value="F:pyridoxal phosphate binding"/>
    <property type="evidence" value="ECO:0007669"/>
    <property type="project" value="InterPro"/>
</dbReference>
<keyword evidence="12" id="KW-1133">Transmembrane helix</keyword>
<dbReference type="GO" id="GO:0005789">
    <property type="term" value="C:endoplasmic reticulum membrane"/>
    <property type="evidence" value="ECO:0007669"/>
    <property type="project" value="UniProtKB-SubCell"/>
</dbReference>
<evidence type="ECO:0000256" key="3">
    <source>
        <dbReference type="ARBA" id="ARBA00004760"/>
    </source>
</evidence>
<evidence type="ECO:0000256" key="14">
    <source>
        <dbReference type="ARBA" id="ARBA00048528"/>
    </source>
</evidence>
<evidence type="ECO:0000313" key="18">
    <source>
        <dbReference type="Proteomes" id="UP000008021"/>
    </source>
</evidence>
<keyword evidence="11" id="KW-0746">Sphingolipid metabolism</keyword>
<dbReference type="GO" id="GO:0046512">
    <property type="term" value="P:sphingosine biosynthetic process"/>
    <property type="evidence" value="ECO:0007669"/>
    <property type="project" value="TreeGrafter"/>
</dbReference>
<evidence type="ECO:0000256" key="12">
    <source>
        <dbReference type="ARBA" id="ARBA00022989"/>
    </source>
</evidence>
<dbReference type="InterPro" id="IPR015424">
    <property type="entry name" value="PyrdxlP-dep_Trfase"/>
</dbReference>
<dbReference type="Gene3D" id="3.40.640.10">
    <property type="entry name" value="Type I PLP-dependent aspartate aminotransferase-like (Major domain)"/>
    <property type="match status" value="1"/>
</dbReference>
<reference evidence="17" key="1">
    <citation type="submission" date="2015-04" db="UniProtKB">
        <authorList>
            <consortium name="EnsemblPlants"/>
        </authorList>
    </citation>
    <scope>IDENTIFICATION</scope>
</reference>
<dbReference type="Gene3D" id="3.90.1150.10">
    <property type="entry name" value="Aspartate Aminotransferase, domain 1"/>
    <property type="match status" value="1"/>
</dbReference>
<dbReference type="SUPFAM" id="SSF53383">
    <property type="entry name" value="PLP-dependent transferases"/>
    <property type="match status" value="1"/>
</dbReference>
<dbReference type="PROSITE" id="PS00599">
    <property type="entry name" value="AA_TRANSFER_CLASS_2"/>
    <property type="match status" value="1"/>
</dbReference>
<dbReference type="AlphaFoldDB" id="A0A0E0F645"/>
<dbReference type="PANTHER" id="PTHR13693">
    <property type="entry name" value="CLASS II AMINOTRANSFERASE/8-AMINO-7-OXONONANOATE SYNTHASE"/>
    <property type="match status" value="1"/>
</dbReference>
<dbReference type="Pfam" id="PF00155">
    <property type="entry name" value="Aminotran_1_2"/>
    <property type="match status" value="1"/>
</dbReference>
<keyword evidence="13" id="KW-0472">Membrane</keyword>
<evidence type="ECO:0000256" key="10">
    <source>
        <dbReference type="ARBA" id="ARBA00022898"/>
    </source>
</evidence>
<comment type="pathway">
    <text evidence="4">Sphingolipid metabolism.</text>
</comment>
<dbReference type="eggNOG" id="KOG1357">
    <property type="taxonomic scope" value="Eukaryota"/>
</dbReference>
<keyword evidence="7" id="KW-0808">Transferase</keyword>
<comment type="pathway">
    <text evidence="3">Lipid metabolism; sphingolipid metabolism.</text>
</comment>
<dbReference type="InterPro" id="IPR015422">
    <property type="entry name" value="PyrdxlP-dep_Trfase_small"/>
</dbReference>
<comment type="cofactor">
    <cofactor evidence="1 15">
        <name>pyridoxal 5'-phosphate</name>
        <dbReference type="ChEBI" id="CHEBI:597326"/>
    </cofactor>
</comment>
<dbReference type="InterPro" id="IPR004839">
    <property type="entry name" value="Aminotransferase_I/II_large"/>
</dbReference>
<protein>
    <recommendedName>
        <fullName evidence="6">serine C-palmitoyltransferase</fullName>
        <ecNumber evidence="6">2.3.1.50</ecNumber>
    </recommendedName>
</protein>
<evidence type="ECO:0000256" key="4">
    <source>
        <dbReference type="ARBA" id="ARBA00004991"/>
    </source>
</evidence>
<keyword evidence="8" id="KW-0812">Transmembrane</keyword>
<organism evidence="17">
    <name type="scientific">Oryza meridionalis</name>
    <dbReference type="NCBI Taxonomy" id="40149"/>
    <lineage>
        <taxon>Eukaryota</taxon>
        <taxon>Viridiplantae</taxon>
        <taxon>Streptophyta</taxon>
        <taxon>Embryophyta</taxon>
        <taxon>Tracheophyta</taxon>
        <taxon>Spermatophyta</taxon>
        <taxon>Magnoliopsida</taxon>
        <taxon>Liliopsida</taxon>
        <taxon>Poales</taxon>
        <taxon>Poaceae</taxon>
        <taxon>BOP clade</taxon>
        <taxon>Oryzoideae</taxon>
        <taxon>Oryzeae</taxon>
        <taxon>Oryzinae</taxon>
        <taxon>Oryza</taxon>
    </lineage>
</organism>
<dbReference type="STRING" id="40149.A0A0E0F645"/>
<comment type="catalytic activity">
    <reaction evidence="14">
        <text>L-serine + hexadecanoyl-CoA + H(+) = 3-oxosphinganine + CO2 + CoA</text>
        <dbReference type="Rhea" id="RHEA:14761"/>
        <dbReference type="ChEBI" id="CHEBI:15378"/>
        <dbReference type="ChEBI" id="CHEBI:16526"/>
        <dbReference type="ChEBI" id="CHEBI:33384"/>
        <dbReference type="ChEBI" id="CHEBI:57287"/>
        <dbReference type="ChEBI" id="CHEBI:57379"/>
        <dbReference type="ChEBI" id="CHEBI:58299"/>
        <dbReference type="EC" id="2.3.1.50"/>
    </reaction>
</comment>
<dbReference type="GO" id="GO:0017059">
    <property type="term" value="C:serine palmitoyltransferase complex"/>
    <property type="evidence" value="ECO:0007669"/>
    <property type="project" value="TreeGrafter"/>
</dbReference>
<accession>A0A0E0F645</accession>
<proteinExistence type="inferred from homology"/>
<evidence type="ECO:0000256" key="8">
    <source>
        <dbReference type="ARBA" id="ARBA00022692"/>
    </source>
</evidence>